<organism evidence="4 5">
    <name type="scientific">Engystomops pustulosus</name>
    <name type="common">Tungara frog</name>
    <name type="synonym">Physalaemus pustulosus</name>
    <dbReference type="NCBI Taxonomy" id="76066"/>
    <lineage>
        <taxon>Eukaryota</taxon>
        <taxon>Metazoa</taxon>
        <taxon>Chordata</taxon>
        <taxon>Craniata</taxon>
        <taxon>Vertebrata</taxon>
        <taxon>Euteleostomi</taxon>
        <taxon>Amphibia</taxon>
        <taxon>Batrachia</taxon>
        <taxon>Anura</taxon>
        <taxon>Neobatrachia</taxon>
        <taxon>Hyloidea</taxon>
        <taxon>Leptodactylidae</taxon>
        <taxon>Leiuperinae</taxon>
        <taxon>Engystomops</taxon>
    </lineage>
</organism>
<feature type="domain" description="Ig-like" evidence="3">
    <location>
        <begin position="519"/>
        <end position="598"/>
    </location>
</feature>
<dbReference type="SUPFAM" id="SSF48726">
    <property type="entry name" value="Immunoglobulin"/>
    <property type="match status" value="10"/>
</dbReference>
<reference evidence="4" key="1">
    <citation type="thesis" date="2020" institute="ProQuest LLC" country="789 East Eisenhower Parkway, Ann Arbor, MI, USA">
        <title>Comparative Genomics and Chromosome Evolution.</title>
        <authorList>
            <person name="Mudd A.B."/>
        </authorList>
    </citation>
    <scope>NUCLEOTIDE SEQUENCE</scope>
    <source>
        <strain evidence="4">237g6f4</strain>
        <tissue evidence="4">Blood</tissue>
    </source>
</reference>
<dbReference type="Pfam" id="PF13895">
    <property type="entry name" value="Ig_2"/>
    <property type="match status" value="9"/>
</dbReference>
<proteinExistence type="predicted"/>
<feature type="domain" description="Ig-like" evidence="3">
    <location>
        <begin position="147"/>
        <end position="232"/>
    </location>
</feature>
<accession>A0AAV7AF41</accession>
<comment type="caution">
    <text evidence="4">The sequence shown here is derived from an EMBL/GenBank/DDBJ whole genome shotgun (WGS) entry which is preliminary data.</text>
</comment>
<feature type="domain" description="Ig-like" evidence="3">
    <location>
        <begin position="612"/>
        <end position="697"/>
    </location>
</feature>
<dbReference type="PANTHER" id="PTHR11481">
    <property type="entry name" value="IMMUNOGLOBULIN FC RECEPTOR"/>
    <property type="match status" value="1"/>
</dbReference>
<feature type="domain" description="Ig-like" evidence="3">
    <location>
        <begin position="426"/>
        <end position="511"/>
    </location>
</feature>
<dbReference type="Proteomes" id="UP000824782">
    <property type="component" value="Unassembled WGS sequence"/>
</dbReference>
<dbReference type="InterPro" id="IPR036179">
    <property type="entry name" value="Ig-like_dom_sf"/>
</dbReference>
<keyword evidence="5" id="KW-1185">Reference proteome</keyword>
<dbReference type="Gene3D" id="2.60.40.10">
    <property type="entry name" value="Immunoglobulins"/>
    <property type="match status" value="10"/>
</dbReference>
<dbReference type="InterPro" id="IPR050488">
    <property type="entry name" value="Ig_Fc_receptor"/>
</dbReference>
<feature type="domain" description="Ig-like" evidence="3">
    <location>
        <begin position="705"/>
        <end position="790"/>
    </location>
</feature>
<protein>
    <recommendedName>
        <fullName evidence="3">Ig-like domain-containing protein</fullName>
    </recommendedName>
</protein>
<feature type="domain" description="Ig-like" evidence="3">
    <location>
        <begin position="240"/>
        <end position="325"/>
    </location>
</feature>
<sequence length="979" mass="110760">MRNCLGYCDYTVHKAQLTDSGLYHCKYVEYFPFFSVLKDSCVQPIHVQMLFSPPQMTVTPYPVVEGDSLTLTCDTQLNPLRWMTYLEFTFYKYNQKIQELSSFKEYKVQSVELGDSGTYDCAVSTTNDVRKHSPAYFLQVLELFSTPELLVPSYPVVEGEPLSLSCDTSLSPHRGNTNLEYAFYKGGSRIQTPSASKKYEVSVAHLDDSGIYQCEVSSSNNVKKPSREKYIQIQELFSTPQLVVPPYPIVEGDPLSLSCDTTLSPHRRNTNLQFAFYKSGSRIQRPSSSKKYEVIVVDLDDSGSYECEVSSSNNVKKQSEKKYIQVQELFSTPNMKVNSYPVVEGNIMTLTCDTNLSPYRKTTDLWFAFYRNGKIIQELGSSKKYELKVSRLDHSGSYKCEVSTSKGVKKTSQIEYIHIEELFSTPTILVAPYPVVEGDTITLACKTSLSPHIRAGDLQFAFYKEDVKVQEPSTSDLYKILRIQQEHYGEYMCEISTTQGLKKQSQKQSITAQVLFYNPIMAVSPNPVIEGDLMTLTCDISLNPNRKTTDLRFAFNRNGKKVRRASLSKTYELSMALLEHSGKYTCEVSLRKSLKKLSQEQNIWIQELFSTPKMEINRYPVVEGDNLTLTCDTSLNQHRKTTVLKFTFYRNGKIIRESGSAKEFELKVSHLGHAGIYKCGVNTNNGVNKTSQEKYIQIQELFSTPKILVIPYPVVEGDNMTLACQTSLSPHIKSTDLQFAFYKGDKEVQVPSSSDLFRVLQIQQENSGDYMCEISTTQGLTKSSQKQDIIVQELYAPPKIATNSNPLVEGAHMSLTCDTSLSPQRSSGNLRFAFYQNGKKVQDFESLNTYEIPAIKYGNSGDYSCEVLATNNMTKNSLKTFIEVEELFLHPEIKMASSRVTEGDHMSLKCDTVPLRNLTELEFAFYRDGKNIQDFSPSDTYDVQSAGLEDSGNYTCTVKILEGNVVKRSHKFPVHINED</sequence>
<dbReference type="InterPro" id="IPR007110">
    <property type="entry name" value="Ig-like_dom"/>
</dbReference>
<dbReference type="GO" id="GO:0007166">
    <property type="term" value="P:cell surface receptor signaling pathway"/>
    <property type="evidence" value="ECO:0007669"/>
    <property type="project" value="TreeGrafter"/>
</dbReference>
<dbReference type="AlphaFoldDB" id="A0AAV7AF41"/>
<dbReference type="GO" id="GO:0009897">
    <property type="term" value="C:external side of plasma membrane"/>
    <property type="evidence" value="ECO:0007669"/>
    <property type="project" value="TreeGrafter"/>
</dbReference>
<keyword evidence="2" id="KW-1015">Disulfide bond</keyword>
<dbReference type="SMART" id="SM00408">
    <property type="entry name" value="IGc2"/>
    <property type="match status" value="9"/>
</dbReference>
<dbReference type="InterPro" id="IPR003599">
    <property type="entry name" value="Ig_sub"/>
</dbReference>
<dbReference type="PROSITE" id="PS50835">
    <property type="entry name" value="IG_LIKE"/>
    <property type="match status" value="10"/>
</dbReference>
<name>A0AAV7AF41_ENGPU</name>
<feature type="domain" description="Ig-like" evidence="3">
    <location>
        <begin position="333"/>
        <end position="415"/>
    </location>
</feature>
<feature type="domain" description="Ig-like" evidence="3">
    <location>
        <begin position="54"/>
        <end position="133"/>
    </location>
</feature>
<dbReference type="InterPro" id="IPR013783">
    <property type="entry name" value="Ig-like_fold"/>
</dbReference>
<dbReference type="GO" id="GO:0006955">
    <property type="term" value="P:immune response"/>
    <property type="evidence" value="ECO:0007669"/>
    <property type="project" value="TreeGrafter"/>
</dbReference>
<feature type="domain" description="Ig-like" evidence="3">
    <location>
        <begin position="798"/>
        <end position="879"/>
    </location>
</feature>
<keyword evidence="1" id="KW-0732">Signal</keyword>
<dbReference type="GO" id="GO:0004888">
    <property type="term" value="F:transmembrane signaling receptor activity"/>
    <property type="evidence" value="ECO:0007669"/>
    <property type="project" value="TreeGrafter"/>
</dbReference>
<dbReference type="PANTHER" id="PTHR11481:SF64">
    <property type="entry name" value="FC RECEPTOR-LIKE PROTEIN 4"/>
    <property type="match status" value="1"/>
</dbReference>
<evidence type="ECO:0000313" key="4">
    <source>
        <dbReference type="EMBL" id="KAG8560164.1"/>
    </source>
</evidence>
<dbReference type="SMART" id="SM00409">
    <property type="entry name" value="IG"/>
    <property type="match status" value="10"/>
</dbReference>
<evidence type="ECO:0000256" key="1">
    <source>
        <dbReference type="ARBA" id="ARBA00022729"/>
    </source>
</evidence>
<evidence type="ECO:0000259" key="3">
    <source>
        <dbReference type="PROSITE" id="PS50835"/>
    </source>
</evidence>
<feature type="domain" description="Ig-like" evidence="3">
    <location>
        <begin position="891"/>
        <end position="966"/>
    </location>
</feature>
<dbReference type="InterPro" id="IPR003598">
    <property type="entry name" value="Ig_sub2"/>
</dbReference>
<gene>
    <name evidence="4" type="ORF">GDO81_014820</name>
</gene>
<evidence type="ECO:0000256" key="2">
    <source>
        <dbReference type="ARBA" id="ARBA00023157"/>
    </source>
</evidence>
<dbReference type="EMBL" id="WNYA01000007">
    <property type="protein sequence ID" value="KAG8560164.1"/>
    <property type="molecule type" value="Genomic_DNA"/>
</dbReference>
<evidence type="ECO:0000313" key="5">
    <source>
        <dbReference type="Proteomes" id="UP000824782"/>
    </source>
</evidence>